<gene>
    <name evidence="1" type="ORF">UY67_C0032G0013</name>
</gene>
<dbReference type="EMBL" id="LCQW01000032">
    <property type="protein sequence ID" value="KKW22931.1"/>
    <property type="molecule type" value="Genomic_DNA"/>
</dbReference>
<comment type="caution">
    <text evidence="1">The sequence shown here is derived from an EMBL/GenBank/DDBJ whole genome shotgun (WGS) entry which is preliminary data.</text>
</comment>
<accession>A0A0G1WW09</accession>
<evidence type="ECO:0000313" key="1">
    <source>
        <dbReference type="EMBL" id="KKW22931.1"/>
    </source>
</evidence>
<name>A0A0G1WW09_9BACT</name>
<dbReference type="AlphaFoldDB" id="A0A0G1WW09"/>
<reference evidence="1 2" key="1">
    <citation type="journal article" date="2015" name="Nature">
        <title>rRNA introns, odd ribosomes, and small enigmatic genomes across a large radiation of phyla.</title>
        <authorList>
            <person name="Brown C.T."/>
            <person name="Hug L.A."/>
            <person name="Thomas B.C."/>
            <person name="Sharon I."/>
            <person name="Castelle C.J."/>
            <person name="Singh A."/>
            <person name="Wilkins M.J."/>
            <person name="Williams K.H."/>
            <person name="Banfield J.F."/>
        </authorList>
    </citation>
    <scope>NUCLEOTIDE SEQUENCE [LARGE SCALE GENOMIC DNA]</scope>
</reference>
<organism evidence="1 2">
    <name type="scientific">Candidatus Kaiserbacteria bacterium GW2011_GWA2_52_12</name>
    <dbReference type="NCBI Taxonomy" id="1618671"/>
    <lineage>
        <taxon>Bacteria</taxon>
        <taxon>Candidatus Kaiseribacteriota</taxon>
    </lineage>
</organism>
<sequence>MNKIDQLSFKLTEEEQAAVNSYYDSLKDHRFDPKIAGQLSNALAAKALLEYAKTQISMADSDKNNRNQYTEKAVLAVGKAYTFHALPIYIFALATYIEMRSSIASAKKTYQNFLDAQSKFMPDEISSFFLRDFNSTAAIEIAKSKIASN</sequence>
<dbReference type="STRING" id="1618671.UY67_C0032G0013"/>
<dbReference type="Proteomes" id="UP000034273">
    <property type="component" value="Unassembled WGS sequence"/>
</dbReference>
<protein>
    <submittedName>
        <fullName evidence="1">Uncharacterized protein</fullName>
    </submittedName>
</protein>
<proteinExistence type="predicted"/>
<evidence type="ECO:0000313" key="2">
    <source>
        <dbReference type="Proteomes" id="UP000034273"/>
    </source>
</evidence>